<organism evidence="2 3">
    <name type="scientific">Araneus ventricosus</name>
    <name type="common">Orbweaver spider</name>
    <name type="synonym">Epeira ventricosa</name>
    <dbReference type="NCBI Taxonomy" id="182803"/>
    <lineage>
        <taxon>Eukaryota</taxon>
        <taxon>Metazoa</taxon>
        <taxon>Ecdysozoa</taxon>
        <taxon>Arthropoda</taxon>
        <taxon>Chelicerata</taxon>
        <taxon>Arachnida</taxon>
        <taxon>Araneae</taxon>
        <taxon>Araneomorphae</taxon>
        <taxon>Entelegynae</taxon>
        <taxon>Araneoidea</taxon>
        <taxon>Araneidae</taxon>
        <taxon>Araneus</taxon>
    </lineage>
</organism>
<evidence type="ECO:0000256" key="1">
    <source>
        <dbReference type="SAM" id="MobiDB-lite"/>
    </source>
</evidence>
<proteinExistence type="predicted"/>
<dbReference type="Proteomes" id="UP000499080">
    <property type="component" value="Unassembled WGS sequence"/>
</dbReference>
<keyword evidence="3" id="KW-1185">Reference proteome</keyword>
<dbReference type="AlphaFoldDB" id="A0A4Y2HVD9"/>
<accession>A0A4Y2HVD9</accession>
<reference evidence="2 3" key="1">
    <citation type="journal article" date="2019" name="Sci. Rep.">
        <title>Orb-weaving spider Araneus ventricosus genome elucidates the spidroin gene catalogue.</title>
        <authorList>
            <person name="Kono N."/>
            <person name="Nakamura H."/>
            <person name="Ohtoshi R."/>
            <person name="Moran D.A.P."/>
            <person name="Shinohara A."/>
            <person name="Yoshida Y."/>
            <person name="Fujiwara M."/>
            <person name="Mori M."/>
            <person name="Tomita M."/>
            <person name="Arakawa K."/>
        </authorList>
    </citation>
    <scope>NUCLEOTIDE SEQUENCE [LARGE SCALE GENOMIC DNA]</scope>
</reference>
<gene>
    <name evidence="2" type="ORF">AVEN_134689_1</name>
</gene>
<evidence type="ECO:0000313" key="3">
    <source>
        <dbReference type="Proteomes" id="UP000499080"/>
    </source>
</evidence>
<feature type="compositionally biased region" description="Basic and acidic residues" evidence="1">
    <location>
        <begin position="1"/>
        <end position="22"/>
    </location>
</feature>
<feature type="region of interest" description="Disordered" evidence="1">
    <location>
        <begin position="1"/>
        <end position="54"/>
    </location>
</feature>
<protein>
    <submittedName>
        <fullName evidence="2">Uncharacterized protein</fullName>
    </submittedName>
</protein>
<comment type="caution">
    <text evidence="2">The sequence shown here is derived from an EMBL/GenBank/DDBJ whole genome shotgun (WGS) entry which is preliminary data.</text>
</comment>
<name>A0A4Y2HVD9_ARAVE</name>
<evidence type="ECO:0000313" key="2">
    <source>
        <dbReference type="EMBL" id="GBM69242.1"/>
    </source>
</evidence>
<sequence length="116" mass="13357">MNERFGERNFGTREGTRSKLYRESLPMAQLPGRPERWQKEIRRRRKVKGPAAPPEKLQGVALNICSIEQDAVRNWKDSVGMFGSKSSHGLSLSEMPTFQKRDKRKLFAPSCMFSKT</sequence>
<dbReference type="EMBL" id="BGPR01002186">
    <property type="protein sequence ID" value="GBM69242.1"/>
    <property type="molecule type" value="Genomic_DNA"/>
</dbReference>